<name>A0A3A1QVD8_9BACI</name>
<keyword evidence="1" id="KW-0472">Membrane</keyword>
<keyword evidence="1" id="KW-0812">Transmembrane</keyword>
<evidence type="ECO:0000313" key="2">
    <source>
        <dbReference type="EMBL" id="RIW32043.1"/>
    </source>
</evidence>
<dbReference type="OrthoDB" id="2735472at2"/>
<feature type="transmembrane region" description="Helical" evidence="1">
    <location>
        <begin position="9"/>
        <end position="26"/>
    </location>
</feature>
<evidence type="ECO:0000256" key="1">
    <source>
        <dbReference type="SAM" id="Phobius"/>
    </source>
</evidence>
<dbReference type="AlphaFoldDB" id="A0A3A1QVD8"/>
<dbReference type="Proteomes" id="UP000265801">
    <property type="component" value="Unassembled WGS sequence"/>
</dbReference>
<organism evidence="2 3">
    <name type="scientific">Bacillus salacetis</name>
    <dbReference type="NCBI Taxonomy" id="2315464"/>
    <lineage>
        <taxon>Bacteria</taxon>
        <taxon>Bacillati</taxon>
        <taxon>Bacillota</taxon>
        <taxon>Bacilli</taxon>
        <taxon>Bacillales</taxon>
        <taxon>Bacillaceae</taxon>
        <taxon>Bacillus</taxon>
    </lineage>
</organism>
<accession>A0A3A1QVD8</accession>
<comment type="caution">
    <text evidence="2">The sequence shown here is derived from an EMBL/GenBank/DDBJ whole genome shotgun (WGS) entry which is preliminary data.</text>
</comment>
<feature type="transmembrane region" description="Helical" evidence="1">
    <location>
        <begin position="96"/>
        <end position="120"/>
    </location>
</feature>
<protein>
    <submittedName>
        <fullName evidence="2">DUF3021 domain-containing protein</fullName>
    </submittedName>
</protein>
<feature type="transmembrane region" description="Helical" evidence="1">
    <location>
        <begin position="71"/>
        <end position="90"/>
    </location>
</feature>
<sequence length="133" mass="15222">MIDVLRRSLIGLGFTALFTFTALTILKLQDIDAAVSDIWLSMLGSMVMGIYFGASSKLFEVDQWSPLKQTSIHFVISIFIWFPLALYIGWLPFNLIPIVVGIGGFIVVYLIFWFAFYTYFKKVESEMNDSVKR</sequence>
<keyword evidence="1" id="KW-1133">Transmembrane helix</keyword>
<dbReference type="RefSeq" id="WP_119547782.1">
    <property type="nucleotide sequence ID" value="NZ_QXIR01000019.1"/>
</dbReference>
<proteinExistence type="predicted"/>
<dbReference type="Pfam" id="PF11457">
    <property type="entry name" value="DUF3021"/>
    <property type="match status" value="1"/>
</dbReference>
<dbReference type="EMBL" id="QXIR01000019">
    <property type="protein sequence ID" value="RIW32043.1"/>
    <property type="molecule type" value="Genomic_DNA"/>
</dbReference>
<dbReference type="InterPro" id="IPR021560">
    <property type="entry name" value="DUF3021"/>
</dbReference>
<keyword evidence="3" id="KW-1185">Reference proteome</keyword>
<gene>
    <name evidence="2" type="ORF">D3H55_14310</name>
</gene>
<reference evidence="2 3" key="1">
    <citation type="submission" date="2018-09" db="EMBL/GenBank/DDBJ databases">
        <title>Bacillus saliacetes sp. nov., isolated from Thai shrimp paste (Ka-pi).</title>
        <authorList>
            <person name="Daroonpunt R."/>
            <person name="Tanasupawat S."/>
            <person name="Yiamsombut S."/>
        </authorList>
    </citation>
    <scope>NUCLEOTIDE SEQUENCE [LARGE SCALE GENOMIC DNA]</scope>
    <source>
        <strain evidence="2 3">SKP7-4</strain>
    </source>
</reference>
<evidence type="ECO:0000313" key="3">
    <source>
        <dbReference type="Proteomes" id="UP000265801"/>
    </source>
</evidence>
<feature type="transmembrane region" description="Helical" evidence="1">
    <location>
        <begin position="38"/>
        <end position="59"/>
    </location>
</feature>